<accession>A0ABD2ZNP6</accession>
<dbReference type="GO" id="GO:0003677">
    <property type="term" value="F:DNA binding"/>
    <property type="evidence" value="ECO:0007669"/>
    <property type="project" value="UniProtKB-UniRule"/>
</dbReference>
<evidence type="ECO:0000259" key="11">
    <source>
        <dbReference type="PROSITE" id="PS50884"/>
    </source>
</evidence>
<dbReference type="AlphaFoldDB" id="A0ABD2ZNP6"/>
<evidence type="ECO:0000256" key="9">
    <source>
        <dbReference type="RuleBase" id="RU369094"/>
    </source>
</evidence>
<feature type="region of interest" description="Disordered" evidence="10">
    <location>
        <begin position="82"/>
        <end position="126"/>
    </location>
</feature>
<evidence type="ECO:0000256" key="7">
    <source>
        <dbReference type="ARBA" id="ARBA00023242"/>
    </source>
</evidence>
<evidence type="ECO:0000256" key="4">
    <source>
        <dbReference type="ARBA" id="ARBA00023015"/>
    </source>
</evidence>
<evidence type="ECO:0000256" key="8">
    <source>
        <dbReference type="PROSITE-ProRule" id="PRU00071"/>
    </source>
</evidence>
<evidence type="ECO:0000256" key="2">
    <source>
        <dbReference type="ARBA" id="ARBA00022771"/>
    </source>
</evidence>
<name>A0ABD2ZNP6_9GENT</name>
<dbReference type="Pfam" id="PF02701">
    <property type="entry name" value="Zn_ribbon_Dof"/>
    <property type="match status" value="1"/>
</dbReference>
<dbReference type="InterPro" id="IPR045174">
    <property type="entry name" value="Dof"/>
</dbReference>
<evidence type="ECO:0000313" key="12">
    <source>
        <dbReference type="EMBL" id="KAL3519782.1"/>
    </source>
</evidence>
<dbReference type="PANTHER" id="PTHR31992">
    <property type="entry name" value="DOF ZINC FINGER PROTEIN DOF1.4-RELATED"/>
    <property type="match status" value="1"/>
</dbReference>
<feature type="domain" description="Dof-type" evidence="11">
    <location>
        <begin position="38"/>
        <end position="92"/>
    </location>
</feature>
<proteinExistence type="predicted"/>
<evidence type="ECO:0000313" key="13">
    <source>
        <dbReference type="Proteomes" id="UP001630127"/>
    </source>
</evidence>
<dbReference type="PROSITE" id="PS01361">
    <property type="entry name" value="ZF_DOF_1"/>
    <property type="match status" value="1"/>
</dbReference>
<comment type="function">
    <text evidence="9">Transcription factor that binds specifically to a 5'-AA[AG]G-3' consensus core sequence.</text>
</comment>
<evidence type="ECO:0000256" key="3">
    <source>
        <dbReference type="ARBA" id="ARBA00022833"/>
    </source>
</evidence>
<keyword evidence="6 9" id="KW-0804">Transcription</keyword>
<feature type="compositionally biased region" description="Polar residues" evidence="10">
    <location>
        <begin position="230"/>
        <end position="239"/>
    </location>
</feature>
<keyword evidence="7 8" id="KW-0539">Nucleus</keyword>
<keyword evidence="2 8" id="KW-0863">Zinc-finger</keyword>
<dbReference type="Proteomes" id="UP001630127">
    <property type="component" value="Unassembled WGS sequence"/>
</dbReference>
<dbReference type="GO" id="GO:0008270">
    <property type="term" value="F:zinc ion binding"/>
    <property type="evidence" value="ECO:0007669"/>
    <property type="project" value="UniProtKB-KW"/>
</dbReference>
<keyword evidence="3 9" id="KW-0862">Zinc</keyword>
<comment type="subcellular location">
    <subcellularLocation>
        <location evidence="8 9">Nucleus</location>
    </subcellularLocation>
</comment>
<keyword evidence="4 9" id="KW-0805">Transcription regulation</keyword>
<feature type="region of interest" description="Disordered" evidence="10">
    <location>
        <begin position="262"/>
        <end position="316"/>
    </location>
</feature>
<dbReference type="GO" id="GO:0003700">
    <property type="term" value="F:DNA-binding transcription factor activity"/>
    <property type="evidence" value="ECO:0007669"/>
    <property type="project" value="UniProtKB-UniRule"/>
</dbReference>
<evidence type="ECO:0000256" key="6">
    <source>
        <dbReference type="ARBA" id="ARBA00023163"/>
    </source>
</evidence>
<reference evidence="12 13" key="1">
    <citation type="submission" date="2024-11" db="EMBL/GenBank/DDBJ databases">
        <title>A near-complete genome assembly of Cinchona calisaya.</title>
        <authorList>
            <person name="Lian D.C."/>
            <person name="Zhao X.W."/>
            <person name="Wei L."/>
        </authorList>
    </citation>
    <scope>NUCLEOTIDE SEQUENCE [LARGE SCALE GENOMIC DNA]</scope>
    <source>
        <tissue evidence="12">Nenye</tissue>
    </source>
</reference>
<evidence type="ECO:0000256" key="10">
    <source>
        <dbReference type="SAM" id="MobiDB-lite"/>
    </source>
</evidence>
<keyword evidence="1 9" id="KW-0479">Metal-binding</keyword>
<evidence type="ECO:0000256" key="5">
    <source>
        <dbReference type="ARBA" id="ARBA00023125"/>
    </source>
</evidence>
<dbReference type="EMBL" id="JBJUIK010000008">
    <property type="protein sequence ID" value="KAL3519782.1"/>
    <property type="molecule type" value="Genomic_DNA"/>
</dbReference>
<keyword evidence="13" id="KW-1185">Reference proteome</keyword>
<dbReference type="PANTHER" id="PTHR31992:SF108">
    <property type="entry name" value="DOF ZINC FINGER PROTEIN"/>
    <property type="match status" value="1"/>
</dbReference>
<feature type="compositionally biased region" description="Low complexity" evidence="10">
    <location>
        <begin position="273"/>
        <end position="301"/>
    </location>
</feature>
<dbReference type="PROSITE" id="PS50884">
    <property type="entry name" value="ZF_DOF_2"/>
    <property type="match status" value="1"/>
</dbReference>
<gene>
    <name evidence="12" type="ORF">ACH5RR_017931</name>
</gene>
<feature type="compositionally biased region" description="Low complexity" evidence="10">
    <location>
        <begin position="104"/>
        <end position="126"/>
    </location>
</feature>
<feature type="region of interest" description="Disordered" evidence="10">
    <location>
        <begin position="223"/>
        <end position="250"/>
    </location>
</feature>
<keyword evidence="5 8" id="KW-0238">DNA-binding</keyword>
<dbReference type="GO" id="GO:0005634">
    <property type="term" value="C:nucleus"/>
    <property type="evidence" value="ECO:0007669"/>
    <property type="project" value="UniProtKB-SubCell"/>
</dbReference>
<feature type="region of interest" description="Disordered" evidence="10">
    <location>
        <begin position="1"/>
        <end position="40"/>
    </location>
</feature>
<organism evidence="12 13">
    <name type="scientific">Cinchona calisaya</name>
    <dbReference type="NCBI Taxonomy" id="153742"/>
    <lineage>
        <taxon>Eukaryota</taxon>
        <taxon>Viridiplantae</taxon>
        <taxon>Streptophyta</taxon>
        <taxon>Embryophyta</taxon>
        <taxon>Tracheophyta</taxon>
        <taxon>Spermatophyta</taxon>
        <taxon>Magnoliopsida</taxon>
        <taxon>eudicotyledons</taxon>
        <taxon>Gunneridae</taxon>
        <taxon>Pentapetalae</taxon>
        <taxon>asterids</taxon>
        <taxon>lamiids</taxon>
        <taxon>Gentianales</taxon>
        <taxon>Rubiaceae</taxon>
        <taxon>Cinchonoideae</taxon>
        <taxon>Cinchoneae</taxon>
        <taxon>Cinchona</taxon>
    </lineage>
</organism>
<sequence>MEASRRNEGDGNQSQQPRRSKEVGNDQVAPHQPPPPPQKCPRCESLNTKFCYYNNYNFSQPRYFCKGCRRYWTHGGTLRNVPVGGGCRKGRRGRVSPISYSGESSRSPVIQQSQSQPAQQQLSSPPLQVDFPNIANMAALVSGLSNNLPTSSQQSLRTLSWAHPSITGSNYLGGGIFAGFDGMQMTPLSSLQTQVVNPPLRIGANMPIFPGFDLSSMKSQQVQVSQQLQIRDQPSQSDGIGNRNKDKQPMYTHDENMVFPAGNLNSWIPGDHNNTTNATTSNSNSNSDFWTNNNGTSNSTGPNEWPNIPDYGGADQ</sequence>
<comment type="caution">
    <text evidence="12">The sequence shown here is derived from an EMBL/GenBank/DDBJ whole genome shotgun (WGS) entry which is preliminary data.</text>
</comment>
<evidence type="ECO:0000256" key="1">
    <source>
        <dbReference type="ARBA" id="ARBA00022723"/>
    </source>
</evidence>
<dbReference type="InterPro" id="IPR003851">
    <property type="entry name" value="Znf_Dof"/>
</dbReference>
<protein>
    <recommendedName>
        <fullName evidence="9">Dof zinc finger protein</fullName>
    </recommendedName>
</protein>